<protein>
    <submittedName>
        <fullName evidence="9">Fis family transcriptional regulator</fullName>
    </submittedName>
</protein>
<dbReference type="InterPro" id="IPR011006">
    <property type="entry name" value="CheY-like_superfamily"/>
</dbReference>
<dbReference type="PROSITE" id="PS50110">
    <property type="entry name" value="RESPONSE_REGULATORY"/>
    <property type="match status" value="1"/>
</dbReference>
<evidence type="ECO:0000313" key="10">
    <source>
        <dbReference type="Proteomes" id="UP000031408"/>
    </source>
</evidence>
<evidence type="ECO:0000259" key="8">
    <source>
        <dbReference type="PROSITE" id="PS50110"/>
    </source>
</evidence>
<dbReference type="InterPro" id="IPR058031">
    <property type="entry name" value="AAA_lid_NorR"/>
</dbReference>
<dbReference type="InterPro" id="IPR027417">
    <property type="entry name" value="P-loop_NTPase"/>
</dbReference>
<dbReference type="Pfam" id="PF25601">
    <property type="entry name" value="AAA_lid_14"/>
    <property type="match status" value="1"/>
</dbReference>
<keyword evidence="3" id="KW-0805">Transcription regulation</keyword>
<organism evidence="9 10">
    <name type="scientific">Flavihumibacter solisilvae</name>
    <dbReference type="NCBI Taxonomy" id="1349421"/>
    <lineage>
        <taxon>Bacteria</taxon>
        <taxon>Pseudomonadati</taxon>
        <taxon>Bacteroidota</taxon>
        <taxon>Chitinophagia</taxon>
        <taxon>Chitinophagales</taxon>
        <taxon>Chitinophagaceae</taxon>
        <taxon>Flavihumibacter</taxon>
    </lineage>
</organism>
<evidence type="ECO:0000313" key="9">
    <source>
        <dbReference type="EMBL" id="KIC95474.1"/>
    </source>
</evidence>
<dbReference type="GO" id="GO:0000160">
    <property type="term" value="P:phosphorelay signal transduction system"/>
    <property type="evidence" value="ECO:0007669"/>
    <property type="project" value="InterPro"/>
</dbReference>
<keyword evidence="10" id="KW-1185">Reference proteome</keyword>
<dbReference type="GO" id="GO:0006355">
    <property type="term" value="P:regulation of DNA-templated transcription"/>
    <property type="evidence" value="ECO:0007669"/>
    <property type="project" value="InterPro"/>
</dbReference>
<dbReference type="InterPro" id="IPR001789">
    <property type="entry name" value="Sig_transdc_resp-reg_receiver"/>
</dbReference>
<dbReference type="PROSITE" id="PS00688">
    <property type="entry name" value="SIGMA54_INTERACT_3"/>
    <property type="match status" value="1"/>
</dbReference>
<evidence type="ECO:0000256" key="2">
    <source>
        <dbReference type="ARBA" id="ARBA00022840"/>
    </source>
</evidence>
<dbReference type="PANTHER" id="PTHR32071">
    <property type="entry name" value="TRANSCRIPTIONAL REGULATORY PROTEIN"/>
    <property type="match status" value="1"/>
</dbReference>
<evidence type="ECO:0000256" key="6">
    <source>
        <dbReference type="PROSITE-ProRule" id="PRU00169"/>
    </source>
</evidence>
<keyword evidence="2" id="KW-0067">ATP-binding</keyword>
<feature type="domain" description="Sigma-54 factor interaction" evidence="7">
    <location>
        <begin position="151"/>
        <end position="380"/>
    </location>
</feature>
<dbReference type="SMART" id="SM00382">
    <property type="entry name" value="AAA"/>
    <property type="match status" value="1"/>
</dbReference>
<dbReference type="STRING" id="1349421.OI18_06230"/>
<dbReference type="GO" id="GO:0003677">
    <property type="term" value="F:DNA binding"/>
    <property type="evidence" value="ECO:0007669"/>
    <property type="project" value="UniProtKB-KW"/>
</dbReference>
<dbReference type="InterPro" id="IPR025943">
    <property type="entry name" value="Sigma_54_int_dom_ATP-bd_2"/>
</dbReference>
<dbReference type="EMBL" id="JSVC01000006">
    <property type="protein sequence ID" value="KIC95474.1"/>
    <property type="molecule type" value="Genomic_DNA"/>
</dbReference>
<dbReference type="SUPFAM" id="SSF46689">
    <property type="entry name" value="Homeodomain-like"/>
    <property type="match status" value="1"/>
</dbReference>
<dbReference type="PROSITE" id="PS00675">
    <property type="entry name" value="SIGMA54_INTERACT_1"/>
    <property type="match status" value="1"/>
</dbReference>
<evidence type="ECO:0000259" key="7">
    <source>
        <dbReference type="PROSITE" id="PS50045"/>
    </source>
</evidence>
<dbReference type="PROSITE" id="PS50045">
    <property type="entry name" value="SIGMA54_INTERACT_4"/>
    <property type="match status" value="1"/>
</dbReference>
<dbReference type="CDD" id="cd17534">
    <property type="entry name" value="REC_DC-like"/>
    <property type="match status" value="1"/>
</dbReference>
<dbReference type="Pfam" id="PF00158">
    <property type="entry name" value="Sigma54_activat"/>
    <property type="match status" value="1"/>
</dbReference>
<dbReference type="PANTHER" id="PTHR32071:SF117">
    <property type="entry name" value="PTS-DEPENDENT DIHYDROXYACETONE KINASE OPERON REGULATORY PROTEIN-RELATED"/>
    <property type="match status" value="1"/>
</dbReference>
<dbReference type="Pfam" id="PF00072">
    <property type="entry name" value="Response_reg"/>
    <property type="match status" value="1"/>
</dbReference>
<dbReference type="InterPro" id="IPR009057">
    <property type="entry name" value="Homeodomain-like_sf"/>
</dbReference>
<dbReference type="Gene3D" id="3.40.50.2300">
    <property type="match status" value="1"/>
</dbReference>
<dbReference type="Gene3D" id="1.10.8.60">
    <property type="match status" value="1"/>
</dbReference>
<dbReference type="Gene3D" id="3.40.50.300">
    <property type="entry name" value="P-loop containing nucleotide triphosphate hydrolases"/>
    <property type="match status" value="1"/>
</dbReference>
<dbReference type="CDD" id="cd00009">
    <property type="entry name" value="AAA"/>
    <property type="match status" value="1"/>
</dbReference>
<keyword evidence="1" id="KW-0547">Nucleotide-binding</keyword>
<dbReference type="GO" id="GO:0005524">
    <property type="term" value="F:ATP binding"/>
    <property type="evidence" value="ECO:0007669"/>
    <property type="project" value="UniProtKB-KW"/>
</dbReference>
<dbReference type="SUPFAM" id="SSF52540">
    <property type="entry name" value="P-loop containing nucleoside triphosphate hydrolases"/>
    <property type="match status" value="1"/>
</dbReference>
<dbReference type="RefSeq" id="WP_039138089.1">
    <property type="nucleotide sequence ID" value="NZ_JSVC01000006.1"/>
</dbReference>
<dbReference type="Proteomes" id="UP000031408">
    <property type="component" value="Unassembled WGS sequence"/>
</dbReference>
<feature type="domain" description="Response regulatory" evidence="8">
    <location>
        <begin position="3"/>
        <end position="117"/>
    </location>
</feature>
<name>A0A0C1IYB2_9BACT</name>
<dbReference type="PROSITE" id="PS00676">
    <property type="entry name" value="SIGMA54_INTERACT_2"/>
    <property type="match status" value="1"/>
</dbReference>
<keyword evidence="4" id="KW-0238">DNA-binding</keyword>
<feature type="modified residue" description="4-aspartylphosphate" evidence="6">
    <location>
        <position position="53"/>
    </location>
</feature>
<dbReference type="AlphaFoldDB" id="A0A0C1IYB2"/>
<dbReference type="SMART" id="SM00448">
    <property type="entry name" value="REC"/>
    <property type="match status" value="1"/>
</dbReference>
<dbReference type="Gene3D" id="1.10.10.60">
    <property type="entry name" value="Homeodomain-like"/>
    <property type="match status" value="1"/>
</dbReference>
<evidence type="ECO:0000256" key="5">
    <source>
        <dbReference type="ARBA" id="ARBA00023163"/>
    </source>
</evidence>
<proteinExistence type="predicted"/>
<dbReference type="InterPro" id="IPR025944">
    <property type="entry name" value="Sigma_54_int_dom_CS"/>
</dbReference>
<reference evidence="9 10" key="1">
    <citation type="submission" date="2014-11" db="EMBL/GenBank/DDBJ databases">
        <title>Genome sequence of Flavihumibacter solisilvae 3-3.</title>
        <authorList>
            <person name="Zhou G."/>
            <person name="Li M."/>
            <person name="Wang G."/>
        </authorList>
    </citation>
    <scope>NUCLEOTIDE SEQUENCE [LARGE SCALE GENOMIC DNA]</scope>
    <source>
        <strain evidence="9 10">3-3</strain>
    </source>
</reference>
<evidence type="ECO:0000256" key="1">
    <source>
        <dbReference type="ARBA" id="ARBA00022741"/>
    </source>
</evidence>
<dbReference type="InterPro" id="IPR003593">
    <property type="entry name" value="AAA+_ATPase"/>
</dbReference>
<keyword evidence="6" id="KW-0597">Phosphoprotein</keyword>
<dbReference type="OrthoDB" id="9782110at2"/>
<keyword evidence="5" id="KW-0804">Transcription</keyword>
<comment type="caution">
    <text evidence="9">The sequence shown here is derived from an EMBL/GenBank/DDBJ whole genome shotgun (WGS) entry which is preliminary data.</text>
</comment>
<evidence type="ECO:0000256" key="3">
    <source>
        <dbReference type="ARBA" id="ARBA00023015"/>
    </source>
</evidence>
<accession>A0A0C1IYB2</accession>
<dbReference type="SUPFAM" id="SSF52172">
    <property type="entry name" value="CheY-like"/>
    <property type="match status" value="1"/>
</dbReference>
<dbReference type="FunFam" id="3.40.50.300:FF:000006">
    <property type="entry name" value="DNA-binding transcriptional regulator NtrC"/>
    <property type="match status" value="1"/>
</dbReference>
<sequence length="479" mass="53605">MKKVLIVEDEFIEAKNLERMLLKAGYDVSGIARSVGSAEDLIAQQLPEFVLIDIFLKGDRTGIDLARILQRKGIPFLFLSANSNKSTLDAAKSTRPSGFLVKPFKERDVLAMLEIAIYQNENGMDSLLQGAGQVSLPKQGNTATRHVLDEIIGKSEELALTLRHLRIVAPSETSVLVLGESGTGKEMIAQAVHELSPRKGRPFIKVNCATLPATLIESILFGHEKGSFTGAQNRNIGKFEQADNGTLFLDEIGELPTDVQAKLLRALQEKEIERLGGKAPVKVNVRIIAATNRNLERELAEGRFRMDLYYRLNVFPIHLSPLRQRRSDILLLAEHFIAKFCDAEKKARFEIPPQVVERMLSYNWPGNIRELENMMKRLVLLYPHQQEDLVNALFQAQPYGEGYTPGSHGIAIPSAGIDAEEGIRTWQEYERHYILYVLKRCGGRISGDNGAAKFLDLPATTLESRMKRLGIRKEDYATS</sequence>
<dbReference type="InterPro" id="IPR002078">
    <property type="entry name" value="Sigma_54_int"/>
</dbReference>
<dbReference type="InterPro" id="IPR025662">
    <property type="entry name" value="Sigma_54_int_dom_ATP-bd_1"/>
</dbReference>
<evidence type="ECO:0000256" key="4">
    <source>
        <dbReference type="ARBA" id="ARBA00023125"/>
    </source>
</evidence>
<gene>
    <name evidence="9" type="ORF">OI18_06230</name>
</gene>